<name>A0A1F4ZVN2_9BACT</name>
<accession>A0A1F4ZVN2</accession>
<evidence type="ECO:0000256" key="2">
    <source>
        <dbReference type="ARBA" id="ARBA00023235"/>
    </source>
</evidence>
<evidence type="ECO:0008006" key="5">
    <source>
        <dbReference type="Google" id="ProtNLM"/>
    </source>
</evidence>
<dbReference type="PANTHER" id="PTHR21198">
    <property type="entry name" value="GLUTAMATE RACEMASE"/>
    <property type="match status" value="1"/>
</dbReference>
<gene>
    <name evidence="3" type="ORF">A2397_02015</name>
</gene>
<protein>
    <recommendedName>
        <fullName evidence="5">Aspartate racemase</fullName>
    </recommendedName>
</protein>
<comment type="caution">
    <text evidence="3">The sequence shown here is derived from an EMBL/GenBank/DDBJ whole genome shotgun (WGS) entry which is preliminary data.</text>
</comment>
<evidence type="ECO:0000313" key="3">
    <source>
        <dbReference type="EMBL" id="OGD09444.1"/>
    </source>
</evidence>
<reference evidence="3 4" key="1">
    <citation type="journal article" date="2016" name="Nat. Commun.">
        <title>Thousands of microbial genomes shed light on interconnected biogeochemical processes in an aquifer system.</title>
        <authorList>
            <person name="Anantharaman K."/>
            <person name="Brown C.T."/>
            <person name="Hug L.A."/>
            <person name="Sharon I."/>
            <person name="Castelle C.J."/>
            <person name="Probst A.J."/>
            <person name="Thomas B.C."/>
            <person name="Singh A."/>
            <person name="Wilkins M.J."/>
            <person name="Karaoz U."/>
            <person name="Brodie E.L."/>
            <person name="Williams K.H."/>
            <person name="Hubbard S.S."/>
            <person name="Banfield J.F."/>
        </authorList>
    </citation>
    <scope>NUCLEOTIDE SEQUENCE [LARGE SCALE GENOMIC DNA]</scope>
</reference>
<proteinExistence type="inferred from homology"/>
<dbReference type="AlphaFoldDB" id="A0A1F4ZVN2"/>
<dbReference type="Pfam" id="PF01177">
    <property type="entry name" value="Asp_Glu_race"/>
    <property type="match status" value="1"/>
</dbReference>
<dbReference type="NCBIfam" id="TIGR00035">
    <property type="entry name" value="asp_race"/>
    <property type="match status" value="1"/>
</dbReference>
<dbReference type="Proteomes" id="UP000176424">
    <property type="component" value="Unassembled WGS sequence"/>
</dbReference>
<dbReference type="SUPFAM" id="SSF53681">
    <property type="entry name" value="Aspartate/glutamate racemase"/>
    <property type="match status" value="2"/>
</dbReference>
<dbReference type="PANTHER" id="PTHR21198:SF7">
    <property type="entry name" value="ASPARTATE-GLUTAMATE RACEMASE FAMILY"/>
    <property type="match status" value="1"/>
</dbReference>
<sequence>MKTAGIIGGLGPETTSKFYLEVIFSCFEKDRINRPPMLIWNVPLPYQIEEEFIKNSQGEEKYLPYLLDAAKRLEKGGADFIVIPCNSVHIFINQIRESVKVPVLSIVDETLSRLNSNKVTEVGLLATSSTIRKRLYEEVLTSNGIKVKSPVEEDQNQMGEIINHLVHSRQDGEDREKLLKITKGLLDQGPKTILLACTDLQLITPHIQNSEIIDTMEILVQATVREILK</sequence>
<dbReference type="EMBL" id="MEXR01000032">
    <property type="protein sequence ID" value="OGD09444.1"/>
    <property type="molecule type" value="Genomic_DNA"/>
</dbReference>
<dbReference type="InterPro" id="IPR001920">
    <property type="entry name" value="Asp/Glu_race"/>
</dbReference>
<dbReference type="Gene3D" id="3.40.50.1860">
    <property type="match status" value="2"/>
</dbReference>
<dbReference type="InterPro" id="IPR004380">
    <property type="entry name" value="Asp_race"/>
</dbReference>
<keyword evidence="2" id="KW-0413">Isomerase</keyword>
<dbReference type="InterPro" id="IPR015942">
    <property type="entry name" value="Asp/Glu/hydantoin_racemase"/>
</dbReference>
<organism evidence="3 4">
    <name type="scientific">Candidatus Amesbacteria bacterium RIFOXYB1_FULL_44_23</name>
    <dbReference type="NCBI Taxonomy" id="1797263"/>
    <lineage>
        <taxon>Bacteria</taxon>
        <taxon>Candidatus Amesiibacteriota</taxon>
    </lineage>
</organism>
<evidence type="ECO:0000256" key="1">
    <source>
        <dbReference type="ARBA" id="ARBA00007847"/>
    </source>
</evidence>
<comment type="similarity">
    <text evidence="1">Belongs to the aspartate/glutamate racemases family.</text>
</comment>
<dbReference type="GO" id="GO:0047661">
    <property type="term" value="F:amino-acid racemase activity"/>
    <property type="evidence" value="ECO:0007669"/>
    <property type="project" value="InterPro"/>
</dbReference>
<evidence type="ECO:0000313" key="4">
    <source>
        <dbReference type="Proteomes" id="UP000176424"/>
    </source>
</evidence>
<dbReference type="STRING" id="1797263.A2397_02015"/>